<dbReference type="Gene3D" id="3.90.320.10">
    <property type="match status" value="1"/>
</dbReference>
<feature type="domain" description="YqaJ viral recombinase" evidence="1">
    <location>
        <begin position="3"/>
        <end position="111"/>
    </location>
</feature>
<gene>
    <name evidence="2" type="ORF">FEM48_Zijuj05G0174100</name>
</gene>
<name>A0A978VG52_ZIZJJ</name>
<evidence type="ECO:0000313" key="3">
    <source>
        <dbReference type="Proteomes" id="UP000813462"/>
    </source>
</evidence>
<dbReference type="PANTHER" id="PTHR46609:SF4">
    <property type="entry name" value="RESTRICTION ENDONUCLEASE, TYPE II-LIKE SUPERFAMILY PROTEIN"/>
    <property type="match status" value="1"/>
</dbReference>
<dbReference type="InterPro" id="IPR011335">
    <property type="entry name" value="Restrct_endonuc-II-like"/>
</dbReference>
<evidence type="ECO:0000313" key="2">
    <source>
        <dbReference type="EMBL" id="KAH7529341.1"/>
    </source>
</evidence>
<proteinExistence type="predicted"/>
<dbReference type="EMBL" id="JAEACU010000005">
    <property type="protein sequence ID" value="KAH7529341.1"/>
    <property type="molecule type" value="Genomic_DNA"/>
</dbReference>
<organism evidence="2 3">
    <name type="scientific">Ziziphus jujuba var. spinosa</name>
    <dbReference type="NCBI Taxonomy" id="714518"/>
    <lineage>
        <taxon>Eukaryota</taxon>
        <taxon>Viridiplantae</taxon>
        <taxon>Streptophyta</taxon>
        <taxon>Embryophyta</taxon>
        <taxon>Tracheophyta</taxon>
        <taxon>Spermatophyta</taxon>
        <taxon>Magnoliopsida</taxon>
        <taxon>eudicotyledons</taxon>
        <taxon>Gunneridae</taxon>
        <taxon>Pentapetalae</taxon>
        <taxon>rosids</taxon>
        <taxon>fabids</taxon>
        <taxon>Rosales</taxon>
        <taxon>Rhamnaceae</taxon>
        <taxon>Paliureae</taxon>
        <taxon>Ziziphus</taxon>
    </lineage>
</organism>
<dbReference type="AlphaFoldDB" id="A0A978VG52"/>
<dbReference type="InterPro" id="IPR051703">
    <property type="entry name" value="NF-kappa-B_Signaling_Reg"/>
</dbReference>
<dbReference type="Pfam" id="PF09588">
    <property type="entry name" value="YqaJ"/>
    <property type="match status" value="1"/>
</dbReference>
<dbReference type="GO" id="GO:0006281">
    <property type="term" value="P:DNA repair"/>
    <property type="evidence" value="ECO:0007669"/>
    <property type="project" value="UniProtKB-ARBA"/>
</dbReference>
<protein>
    <recommendedName>
        <fullName evidence="1">YqaJ viral recombinase domain-containing protein</fullName>
    </recommendedName>
</protein>
<accession>A0A978VG52</accession>
<comment type="caution">
    <text evidence="2">The sequence shown here is derived from an EMBL/GenBank/DDBJ whole genome shotgun (WGS) entry which is preliminary data.</text>
</comment>
<sequence length="214" mass="24500">MQRLTPSTFSDAIGFPPPRRFNLWLEKIGAIETFSDSEASVLSTLWSNLQEKEALEFCKRSTGNTVLSPEFQDGNADKNPGDDWLGASPDGIVYELPLRSQGLVQIKCPYFFKPDMANSMANACPWWWIALHCIPQAQEYWNVLKMALSDFWWKHVQPAKELCDKSVIKKPLTELRSFRPAAKHELYRDIVIDSKRIVDSSKLLMQEIGGHLRK</sequence>
<dbReference type="InterPro" id="IPR019080">
    <property type="entry name" value="YqaJ_viral_recombinase"/>
</dbReference>
<reference evidence="2" key="1">
    <citation type="journal article" date="2021" name="Front. Plant Sci.">
        <title>Chromosome-Scale Genome Assembly for Chinese Sour Jujube and Insights Into Its Genome Evolution and Domestication Signature.</title>
        <authorList>
            <person name="Shen L.-Y."/>
            <person name="Luo H."/>
            <person name="Wang X.-L."/>
            <person name="Wang X.-M."/>
            <person name="Qiu X.-J."/>
            <person name="Liu H."/>
            <person name="Zhou S.-S."/>
            <person name="Jia K.-H."/>
            <person name="Nie S."/>
            <person name="Bao Y.-T."/>
            <person name="Zhang R.-G."/>
            <person name="Yun Q.-Z."/>
            <person name="Chai Y.-H."/>
            <person name="Lu J.-Y."/>
            <person name="Li Y."/>
            <person name="Zhao S.-W."/>
            <person name="Mao J.-F."/>
            <person name="Jia S.-G."/>
            <person name="Mao Y.-M."/>
        </authorList>
    </citation>
    <scope>NUCLEOTIDE SEQUENCE</scope>
    <source>
        <strain evidence="2">AT0</strain>
        <tissue evidence="2">Leaf</tissue>
    </source>
</reference>
<evidence type="ECO:0000259" key="1">
    <source>
        <dbReference type="Pfam" id="PF09588"/>
    </source>
</evidence>
<dbReference type="PANTHER" id="PTHR46609">
    <property type="entry name" value="EXONUCLEASE, PHAGE-TYPE/RECB, C-TERMINAL DOMAIN-CONTAINING PROTEIN"/>
    <property type="match status" value="1"/>
</dbReference>
<dbReference type="Proteomes" id="UP000813462">
    <property type="component" value="Unassembled WGS sequence"/>
</dbReference>
<dbReference type="InterPro" id="IPR011604">
    <property type="entry name" value="PDDEXK-like_dom_sf"/>
</dbReference>
<dbReference type="SUPFAM" id="SSF52980">
    <property type="entry name" value="Restriction endonuclease-like"/>
    <property type="match status" value="1"/>
</dbReference>